<dbReference type="GO" id="GO:0005739">
    <property type="term" value="C:mitochondrion"/>
    <property type="evidence" value="ECO:0007669"/>
    <property type="project" value="UniProtKB-SubCell"/>
</dbReference>
<dbReference type="EMBL" id="JTDF01002168">
    <property type="protein sequence ID" value="KAF8569121.1"/>
    <property type="molecule type" value="Genomic_DNA"/>
</dbReference>
<evidence type="ECO:0000256" key="5">
    <source>
        <dbReference type="ARBA" id="ARBA00023186"/>
    </source>
</evidence>
<keyword evidence="7" id="KW-1185">Reference proteome</keyword>
<dbReference type="SUPFAM" id="SSF160909">
    <property type="entry name" value="ATP12-like"/>
    <property type="match status" value="1"/>
</dbReference>
<accession>A0A8T0DR16</accession>
<dbReference type="Gene3D" id="1.10.3580.10">
    <property type="entry name" value="ATP12 ATPase"/>
    <property type="match status" value="1"/>
</dbReference>
<dbReference type="AlphaFoldDB" id="A0A8T0DR16"/>
<dbReference type="GO" id="GO:0033615">
    <property type="term" value="P:mitochondrial proton-transporting ATP synthase complex assembly"/>
    <property type="evidence" value="ECO:0007669"/>
    <property type="project" value="TreeGrafter"/>
</dbReference>
<evidence type="ECO:0008006" key="8">
    <source>
        <dbReference type="Google" id="ProtNLM"/>
    </source>
</evidence>
<comment type="subcellular location">
    <subcellularLocation>
        <location evidence="1">Mitochondrion</location>
    </subcellularLocation>
</comment>
<comment type="caution">
    <text evidence="6">The sequence shown here is derived from an EMBL/GenBank/DDBJ whole genome shotgun (WGS) entry which is preliminary data.</text>
</comment>
<gene>
    <name evidence="6" type="ORF">P879_07108</name>
</gene>
<dbReference type="Gene3D" id="3.30.2180.10">
    <property type="entry name" value="ATP12-like"/>
    <property type="match status" value="1"/>
</dbReference>
<proteinExistence type="inferred from homology"/>
<evidence type="ECO:0000256" key="2">
    <source>
        <dbReference type="ARBA" id="ARBA00008231"/>
    </source>
</evidence>
<evidence type="ECO:0000256" key="4">
    <source>
        <dbReference type="ARBA" id="ARBA00023128"/>
    </source>
</evidence>
<comment type="similarity">
    <text evidence="2">Belongs to the ATP12 family.</text>
</comment>
<keyword evidence="4" id="KW-0496">Mitochondrion</keyword>
<protein>
    <recommendedName>
        <fullName evidence="8">ATP synthase mitochondrial F1 complex assembly factor 2</fullName>
    </recommendedName>
</protein>
<evidence type="ECO:0000313" key="6">
    <source>
        <dbReference type="EMBL" id="KAF8569121.1"/>
    </source>
</evidence>
<sequence>MITYQRSYLRYNRHINAEPFRNLFSAPIKKFYRNVTISQTMIPGERSPVYEIQLDQRKLRTPGGKAVLVPNEVLALALAREWDSQKNTIQRHCMHLTTLCNRVLDWQSELETTSILEGIMQFADTDTICFRCQEPDELVKLQRDSWDPILQWIVERYSLRPMLTNSLVSPVTMSRADRSVLTRHFLSYNRWGLIGLQACAENLKSVFLTLAAVDGFCSAARAVELSLLEQMFQIHRWGEVPSYHDVQMAEMKARVSAAIFLVLISHHQKHSKNKMNRKNFQCLASYDAE</sequence>
<evidence type="ECO:0000256" key="3">
    <source>
        <dbReference type="ARBA" id="ARBA00022946"/>
    </source>
</evidence>
<dbReference type="OrthoDB" id="5673at2759"/>
<keyword evidence="3" id="KW-0809">Transit peptide</keyword>
<name>A0A8T0DR16_9TREM</name>
<organism evidence="6 7">
    <name type="scientific">Paragonimus westermani</name>
    <dbReference type="NCBI Taxonomy" id="34504"/>
    <lineage>
        <taxon>Eukaryota</taxon>
        <taxon>Metazoa</taxon>
        <taxon>Spiralia</taxon>
        <taxon>Lophotrochozoa</taxon>
        <taxon>Platyhelminthes</taxon>
        <taxon>Trematoda</taxon>
        <taxon>Digenea</taxon>
        <taxon>Plagiorchiida</taxon>
        <taxon>Troglotremata</taxon>
        <taxon>Troglotrematidae</taxon>
        <taxon>Paragonimus</taxon>
    </lineage>
</organism>
<dbReference type="Pfam" id="PF07542">
    <property type="entry name" value="ATP12"/>
    <property type="match status" value="1"/>
</dbReference>
<reference evidence="6 7" key="1">
    <citation type="submission" date="2019-07" db="EMBL/GenBank/DDBJ databases">
        <title>Annotation for the trematode Paragonimus westermani.</title>
        <authorList>
            <person name="Choi Y.-J."/>
        </authorList>
    </citation>
    <scope>NUCLEOTIDE SEQUENCE [LARGE SCALE GENOMIC DNA]</scope>
    <source>
        <strain evidence="6">180907_Pwestermani</strain>
    </source>
</reference>
<dbReference type="PANTHER" id="PTHR21013">
    <property type="entry name" value="ATP SYNTHASE MITOCHONDRIAL F1 COMPLEX ASSEMBLY FACTOR 2/ATP12 PROTEIN, MITOCHONDRIAL PRECURSOR"/>
    <property type="match status" value="1"/>
</dbReference>
<dbReference type="InterPro" id="IPR011419">
    <property type="entry name" value="ATP12_ATP_synth-F1-assembly"/>
</dbReference>
<keyword evidence="5" id="KW-0143">Chaperone</keyword>
<dbReference type="Proteomes" id="UP000699462">
    <property type="component" value="Unassembled WGS sequence"/>
</dbReference>
<evidence type="ECO:0000256" key="1">
    <source>
        <dbReference type="ARBA" id="ARBA00004173"/>
    </source>
</evidence>
<evidence type="ECO:0000313" key="7">
    <source>
        <dbReference type="Proteomes" id="UP000699462"/>
    </source>
</evidence>
<dbReference type="InterPro" id="IPR042272">
    <property type="entry name" value="ATP12_ATP_synth-F1-assembly_N"/>
</dbReference>
<dbReference type="PANTHER" id="PTHR21013:SF10">
    <property type="entry name" value="ATP SYNTHASE MITOCHONDRIAL F1 COMPLEX ASSEMBLY FACTOR 2"/>
    <property type="match status" value="1"/>
</dbReference>
<dbReference type="InterPro" id="IPR023335">
    <property type="entry name" value="ATP12_ortho_dom_sf"/>
</dbReference>